<evidence type="ECO:0000313" key="3">
    <source>
        <dbReference type="EMBL" id="RML50350.1"/>
    </source>
</evidence>
<dbReference type="AlphaFoldDB" id="A0A3M2WFR9"/>
<organism evidence="3 4">
    <name type="scientific">Pseudomonas syringae pv. maculicola</name>
    <dbReference type="NCBI Taxonomy" id="59511"/>
    <lineage>
        <taxon>Bacteria</taxon>
        <taxon>Pseudomonadati</taxon>
        <taxon>Pseudomonadota</taxon>
        <taxon>Gammaproteobacteria</taxon>
        <taxon>Pseudomonadales</taxon>
        <taxon>Pseudomonadaceae</taxon>
        <taxon>Pseudomonas</taxon>
    </lineage>
</organism>
<feature type="non-terminal residue" evidence="3">
    <location>
        <position position="71"/>
    </location>
</feature>
<dbReference type="PANTHER" id="PTHR21343">
    <property type="entry name" value="DETHIOBIOTIN SYNTHETASE"/>
    <property type="match status" value="1"/>
</dbReference>
<keyword evidence="1" id="KW-0315">Glutamine amidotransferase</keyword>
<dbReference type="GO" id="GO:0009236">
    <property type="term" value="P:cobalamin biosynthetic process"/>
    <property type="evidence" value="ECO:0007669"/>
    <property type="project" value="UniProtKB-UniPathway"/>
</dbReference>
<accession>A0A3M2WFR9</accession>
<evidence type="ECO:0000259" key="2">
    <source>
        <dbReference type="Pfam" id="PF01656"/>
    </source>
</evidence>
<dbReference type="EMBL" id="RBNL01003463">
    <property type="protein sequence ID" value="RML50350.1"/>
    <property type="molecule type" value="Genomic_DNA"/>
</dbReference>
<reference evidence="3 4" key="1">
    <citation type="submission" date="2018-08" db="EMBL/GenBank/DDBJ databases">
        <title>Recombination of ecologically and evolutionarily significant loci maintains genetic cohesion in the Pseudomonas syringae species complex.</title>
        <authorList>
            <person name="Dillon M."/>
            <person name="Thakur S."/>
            <person name="Almeida R.N.D."/>
            <person name="Weir B.S."/>
            <person name="Guttman D.S."/>
        </authorList>
    </citation>
    <scope>NUCLEOTIDE SEQUENCE [LARGE SCALE GENOMIC DNA]</scope>
    <source>
        <strain evidence="3 4">88_10</strain>
    </source>
</reference>
<evidence type="ECO:0000256" key="1">
    <source>
        <dbReference type="ARBA" id="ARBA00022962"/>
    </source>
</evidence>
<name>A0A3M2WFR9_PSEYM</name>
<feature type="domain" description="CobQ/CobB/MinD/ParA nucleotide binding" evidence="2">
    <location>
        <begin position="1"/>
        <end position="64"/>
    </location>
</feature>
<dbReference type="UniPathway" id="UPA00148"/>
<dbReference type="Pfam" id="PF01656">
    <property type="entry name" value="CbiA"/>
    <property type="match status" value="1"/>
</dbReference>
<sequence>MFAHLVGTLELLSPSEQARVKGFIINRFRGDIALLQPGLDWLEARTGKPVVGVLPYVMDLHLEAEDGLDQR</sequence>
<dbReference type="InterPro" id="IPR002586">
    <property type="entry name" value="CobQ/CobB/MinD/ParA_Nub-bd_dom"/>
</dbReference>
<evidence type="ECO:0000313" key="4">
    <source>
        <dbReference type="Proteomes" id="UP000282378"/>
    </source>
</evidence>
<dbReference type="PANTHER" id="PTHR21343:SF1">
    <property type="entry name" value="COBYRIC ACID SYNTHASE"/>
    <property type="match status" value="1"/>
</dbReference>
<dbReference type="Proteomes" id="UP000282378">
    <property type="component" value="Unassembled WGS sequence"/>
</dbReference>
<gene>
    <name evidence="3" type="ORF">APX70_06942</name>
</gene>
<dbReference type="InterPro" id="IPR027417">
    <property type="entry name" value="P-loop_NTPase"/>
</dbReference>
<dbReference type="Gene3D" id="3.40.50.300">
    <property type="entry name" value="P-loop containing nucleotide triphosphate hydrolases"/>
    <property type="match status" value="1"/>
</dbReference>
<comment type="caution">
    <text evidence="3">The sequence shown here is derived from an EMBL/GenBank/DDBJ whole genome shotgun (WGS) entry which is preliminary data.</text>
</comment>
<dbReference type="SUPFAM" id="SSF52540">
    <property type="entry name" value="P-loop containing nucleoside triphosphate hydrolases"/>
    <property type="match status" value="1"/>
</dbReference>
<protein>
    <submittedName>
        <fullName evidence="3">Cobyric acid synthase</fullName>
    </submittedName>
</protein>
<proteinExistence type="predicted"/>